<proteinExistence type="predicted"/>
<feature type="compositionally biased region" description="Low complexity" evidence="1">
    <location>
        <begin position="161"/>
        <end position="180"/>
    </location>
</feature>
<sequence>MQQFQWIMNKRRAYHQNISQIHQEQNAKRPKKDLSFFALQTSPIVFYGAEIPQSRRRLRCCYRLGLLLLELGFDVEVGESGPSLLTLDQTQPHSLTFNTCAAASLLPPPIVPPLPGSSHHSPSLSHSPANRRPSFPSYCVVVSPSQHRSVAIAEHPGAVTAASSASQSSRPTVRPRSVRPSCALCSGEPQVYNVGTGLAGKEEGICNQQGGITYGYKSRDPFEP</sequence>
<feature type="region of interest" description="Disordered" evidence="1">
    <location>
        <begin position="158"/>
        <end position="180"/>
    </location>
</feature>
<gene>
    <name evidence="2" type="ORF">PIB30_071955</name>
</gene>
<evidence type="ECO:0000313" key="3">
    <source>
        <dbReference type="Proteomes" id="UP001341840"/>
    </source>
</evidence>
<dbReference type="Proteomes" id="UP001341840">
    <property type="component" value="Unassembled WGS sequence"/>
</dbReference>
<keyword evidence="3" id="KW-1185">Reference proteome</keyword>
<reference evidence="2 3" key="1">
    <citation type="journal article" date="2023" name="Plants (Basel)">
        <title>Bridging the Gap: Combining Genomics and Transcriptomics Approaches to Understand Stylosanthes scabra, an Orphan Legume from the Brazilian Caatinga.</title>
        <authorList>
            <person name="Ferreira-Neto J.R.C."/>
            <person name="da Silva M.D."/>
            <person name="Binneck E."/>
            <person name="de Melo N.F."/>
            <person name="da Silva R.H."/>
            <person name="de Melo A.L.T.M."/>
            <person name="Pandolfi V."/>
            <person name="Bustamante F.O."/>
            <person name="Brasileiro-Vidal A.C."/>
            <person name="Benko-Iseppon A.M."/>
        </authorList>
    </citation>
    <scope>NUCLEOTIDE SEQUENCE [LARGE SCALE GENOMIC DNA]</scope>
    <source>
        <tissue evidence="2">Leaves</tissue>
    </source>
</reference>
<evidence type="ECO:0000256" key="1">
    <source>
        <dbReference type="SAM" id="MobiDB-lite"/>
    </source>
</evidence>
<accession>A0ABU6VQS4</accession>
<protein>
    <submittedName>
        <fullName evidence="2">Uncharacterized protein</fullName>
    </submittedName>
</protein>
<organism evidence="2 3">
    <name type="scientific">Stylosanthes scabra</name>
    <dbReference type="NCBI Taxonomy" id="79078"/>
    <lineage>
        <taxon>Eukaryota</taxon>
        <taxon>Viridiplantae</taxon>
        <taxon>Streptophyta</taxon>
        <taxon>Embryophyta</taxon>
        <taxon>Tracheophyta</taxon>
        <taxon>Spermatophyta</taxon>
        <taxon>Magnoliopsida</taxon>
        <taxon>eudicotyledons</taxon>
        <taxon>Gunneridae</taxon>
        <taxon>Pentapetalae</taxon>
        <taxon>rosids</taxon>
        <taxon>fabids</taxon>
        <taxon>Fabales</taxon>
        <taxon>Fabaceae</taxon>
        <taxon>Papilionoideae</taxon>
        <taxon>50 kb inversion clade</taxon>
        <taxon>dalbergioids sensu lato</taxon>
        <taxon>Dalbergieae</taxon>
        <taxon>Pterocarpus clade</taxon>
        <taxon>Stylosanthes</taxon>
    </lineage>
</organism>
<comment type="caution">
    <text evidence="2">The sequence shown here is derived from an EMBL/GenBank/DDBJ whole genome shotgun (WGS) entry which is preliminary data.</text>
</comment>
<dbReference type="EMBL" id="JASCZI010151876">
    <property type="protein sequence ID" value="MED6174746.1"/>
    <property type="molecule type" value="Genomic_DNA"/>
</dbReference>
<evidence type="ECO:0000313" key="2">
    <source>
        <dbReference type="EMBL" id="MED6174746.1"/>
    </source>
</evidence>
<name>A0ABU6VQS4_9FABA</name>